<keyword evidence="9" id="KW-0560">Oxidoreductase</keyword>
<evidence type="ECO:0000256" key="11">
    <source>
        <dbReference type="ARBA" id="ARBA00023014"/>
    </source>
</evidence>
<evidence type="ECO:0000256" key="6">
    <source>
        <dbReference type="ARBA" id="ARBA00022643"/>
    </source>
</evidence>
<dbReference type="EMBL" id="JAOL01000032">
    <property type="protein sequence ID" value="EUA93918.1"/>
    <property type="molecule type" value="Genomic_DNA"/>
</dbReference>
<evidence type="ECO:0000256" key="8">
    <source>
        <dbReference type="ARBA" id="ARBA00022962"/>
    </source>
</evidence>
<keyword evidence="10" id="KW-0408">Iron</keyword>
<evidence type="ECO:0000313" key="17">
    <source>
        <dbReference type="Proteomes" id="UP000020681"/>
    </source>
</evidence>
<dbReference type="PROSITE" id="PS51278">
    <property type="entry name" value="GATASE_TYPE_2"/>
    <property type="match status" value="1"/>
</dbReference>
<evidence type="ECO:0000256" key="9">
    <source>
        <dbReference type="ARBA" id="ARBA00023002"/>
    </source>
</evidence>
<evidence type="ECO:0000256" key="12">
    <source>
        <dbReference type="ARBA" id="ARBA00023164"/>
    </source>
</evidence>
<proteinExistence type="inferred from homology"/>
<comment type="caution">
    <text evidence="16">The sequence shown here is derived from an EMBL/GenBank/DDBJ whole genome shotgun (WGS) entry which is preliminary data.</text>
</comment>
<evidence type="ECO:0000259" key="15">
    <source>
        <dbReference type="PROSITE" id="PS51278"/>
    </source>
</evidence>
<evidence type="ECO:0000256" key="2">
    <source>
        <dbReference type="ARBA" id="ARBA00001927"/>
    </source>
</evidence>
<keyword evidence="4" id="KW-0028">Amino-acid biosynthesis</keyword>
<feature type="domain" description="Glutamine amidotransferase type-2" evidence="15">
    <location>
        <begin position="1"/>
        <end position="116"/>
    </location>
</feature>
<keyword evidence="12" id="KW-0314">Glutamate biosynthesis</keyword>
<comment type="similarity">
    <text evidence="3">Belongs to the glutamate synthase family.</text>
</comment>
<dbReference type="Pfam" id="PF00310">
    <property type="entry name" value="GATase_2"/>
    <property type="match status" value="1"/>
</dbReference>
<evidence type="ECO:0000256" key="1">
    <source>
        <dbReference type="ARBA" id="ARBA00001917"/>
    </source>
</evidence>
<dbReference type="PANTHER" id="PTHR11938">
    <property type="entry name" value="FAD NADPH DEHYDROGENASE/OXIDOREDUCTASE"/>
    <property type="match status" value="1"/>
</dbReference>
<reference evidence="16 17" key="1">
    <citation type="submission" date="2014-01" db="EMBL/GenBank/DDBJ databases">
        <authorList>
            <person name="Dobos K."/>
            <person name="Lenaerts A."/>
            <person name="Ordway D."/>
            <person name="DeGroote M.A."/>
            <person name="Parker T."/>
            <person name="Sizemore C."/>
            <person name="Tallon L.J."/>
            <person name="Sadzewicz L.K."/>
            <person name="Sengamalay N."/>
            <person name="Fraser C.M."/>
            <person name="Hine E."/>
            <person name="Shefchek K.A."/>
            <person name="Das S.P."/>
            <person name="Tettelin H."/>
        </authorList>
    </citation>
    <scope>NUCLEOTIDE SEQUENCE [LARGE SCALE GENOMIC DNA]</scope>
    <source>
        <strain evidence="16 17">Harvey</strain>
    </source>
</reference>
<evidence type="ECO:0000256" key="3">
    <source>
        <dbReference type="ARBA" id="ARBA00009716"/>
    </source>
</evidence>
<keyword evidence="7" id="KW-0479">Metal-binding</keyword>
<gene>
    <name evidence="16" type="ORF">I551_8830</name>
</gene>
<comment type="pathway">
    <text evidence="14">Amino-acid biosynthesis.</text>
</comment>
<dbReference type="InterPro" id="IPR050711">
    <property type="entry name" value="ET-N_metabolism_enzyme"/>
</dbReference>
<evidence type="ECO:0000256" key="14">
    <source>
        <dbReference type="ARBA" id="ARBA00029440"/>
    </source>
</evidence>
<organism evidence="16 17">
    <name type="scientific">Mycobacterium ulcerans str. Harvey</name>
    <dbReference type="NCBI Taxonomy" id="1299332"/>
    <lineage>
        <taxon>Bacteria</taxon>
        <taxon>Bacillati</taxon>
        <taxon>Actinomycetota</taxon>
        <taxon>Actinomycetes</taxon>
        <taxon>Mycobacteriales</taxon>
        <taxon>Mycobacteriaceae</taxon>
        <taxon>Mycobacterium</taxon>
        <taxon>Mycobacterium ulcerans group</taxon>
    </lineage>
</organism>
<name>A0ABN0R9T6_MYCUL</name>
<dbReference type="PANTHER" id="PTHR11938:SF133">
    <property type="entry name" value="GLUTAMATE SYNTHASE (NADH)"/>
    <property type="match status" value="1"/>
</dbReference>
<keyword evidence="11" id="KW-0411">Iron-sulfur</keyword>
<comment type="cofactor">
    <cofactor evidence="2">
        <name>[3Fe-4S] cluster</name>
        <dbReference type="ChEBI" id="CHEBI:21137"/>
    </cofactor>
</comment>
<evidence type="ECO:0000256" key="4">
    <source>
        <dbReference type="ARBA" id="ARBA00022605"/>
    </source>
</evidence>
<sequence length="116" mass="13171">MLTTPQLKAFYLDLQDDRLTSALGIVHSRFSTNTFPSWPLAHPFRRIAHNGEINTVTGNENWMRAREALIKTDVFGTEANVEKLFPICTRARLTPRVSTRCSNCYTWAGAAWPMPC</sequence>
<evidence type="ECO:0000256" key="7">
    <source>
        <dbReference type="ARBA" id="ARBA00022723"/>
    </source>
</evidence>
<dbReference type="InterPro" id="IPR029055">
    <property type="entry name" value="Ntn_hydrolases_N"/>
</dbReference>
<dbReference type="SUPFAM" id="SSF56235">
    <property type="entry name" value="N-terminal nucleophile aminohydrolases (Ntn hydrolases)"/>
    <property type="match status" value="1"/>
</dbReference>
<dbReference type="InterPro" id="IPR017932">
    <property type="entry name" value="GATase_2_dom"/>
</dbReference>
<evidence type="ECO:0000313" key="16">
    <source>
        <dbReference type="EMBL" id="EUA93918.1"/>
    </source>
</evidence>
<comment type="cofactor">
    <cofactor evidence="1">
        <name>FMN</name>
        <dbReference type="ChEBI" id="CHEBI:58210"/>
    </cofactor>
</comment>
<accession>A0ABN0R9T6</accession>
<evidence type="ECO:0000256" key="10">
    <source>
        <dbReference type="ARBA" id="ARBA00023004"/>
    </source>
</evidence>
<keyword evidence="13" id="KW-0003">3Fe-4S</keyword>
<keyword evidence="5" id="KW-0285">Flavoprotein</keyword>
<evidence type="ECO:0000256" key="13">
    <source>
        <dbReference type="ARBA" id="ARBA00023291"/>
    </source>
</evidence>
<protein>
    <submittedName>
        <fullName evidence="16">Glutamine amidotransferases class-II family protein</fullName>
    </submittedName>
</protein>
<keyword evidence="8 16" id="KW-0315">Glutamine amidotransferase</keyword>
<keyword evidence="17" id="KW-1185">Reference proteome</keyword>
<dbReference type="Gene3D" id="3.60.20.10">
    <property type="entry name" value="Glutamine Phosphoribosylpyrophosphate, subunit 1, domain 1"/>
    <property type="match status" value="1"/>
</dbReference>
<dbReference type="Proteomes" id="UP000020681">
    <property type="component" value="Unassembled WGS sequence"/>
</dbReference>
<evidence type="ECO:0000256" key="5">
    <source>
        <dbReference type="ARBA" id="ARBA00022630"/>
    </source>
</evidence>
<keyword evidence="6" id="KW-0288">FMN</keyword>